<dbReference type="AlphaFoldDB" id="A0A830FAP5"/>
<dbReference type="InterPro" id="IPR050144">
    <property type="entry name" value="AAE_transporter"/>
</dbReference>
<dbReference type="PIRSF" id="PIRSF005028">
    <property type="entry name" value="KhtT"/>
    <property type="match status" value="1"/>
</dbReference>
<name>A0A830FAP5_9EURY</name>
<organism evidence="2 3">
    <name type="scientific">Halocalculus aciditolerans</name>
    <dbReference type="NCBI Taxonomy" id="1383812"/>
    <lineage>
        <taxon>Archaea</taxon>
        <taxon>Methanobacteriati</taxon>
        <taxon>Methanobacteriota</taxon>
        <taxon>Stenosarchaea group</taxon>
        <taxon>Halobacteria</taxon>
        <taxon>Halobacteriales</taxon>
        <taxon>Halobacteriaceae</taxon>
        <taxon>Halocalculus</taxon>
    </lineage>
</organism>
<dbReference type="InterPro" id="IPR058776">
    <property type="entry name" value="KhtT-like_N"/>
</dbReference>
<comment type="caution">
    <text evidence="2">The sequence shown here is derived from an EMBL/GenBank/DDBJ whole genome shotgun (WGS) entry which is preliminary data.</text>
</comment>
<proteinExistence type="predicted"/>
<dbReference type="InterPro" id="IPR006037">
    <property type="entry name" value="RCK_C"/>
</dbReference>
<dbReference type="OrthoDB" id="338309at2157"/>
<keyword evidence="3" id="KW-1185">Reference proteome</keyword>
<dbReference type="Gene3D" id="3.30.70.1450">
    <property type="entry name" value="Regulator of K+ conductance, C-terminal domain"/>
    <property type="match status" value="1"/>
</dbReference>
<evidence type="ECO:0000259" key="1">
    <source>
        <dbReference type="PROSITE" id="PS51202"/>
    </source>
</evidence>
<dbReference type="PANTHER" id="PTHR30445:SF8">
    <property type="entry name" value="K(+)_H(+) ANTIPORTER SUBUNIT KHTT"/>
    <property type="match status" value="1"/>
</dbReference>
<evidence type="ECO:0000313" key="3">
    <source>
        <dbReference type="Proteomes" id="UP000607197"/>
    </source>
</evidence>
<dbReference type="PANTHER" id="PTHR30445">
    <property type="entry name" value="K(+)_H(+) ANTIPORTER SUBUNIT KHTT"/>
    <property type="match status" value="1"/>
</dbReference>
<dbReference type="SUPFAM" id="SSF116726">
    <property type="entry name" value="TrkA C-terminal domain-like"/>
    <property type="match status" value="1"/>
</dbReference>
<accession>A0A830FAP5</accession>
<dbReference type="Pfam" id="PF25991">
    <property type="entry name" value="KhtT_N"/>
    <property type="match status" value="1"/>
</dbReference>
<sequence>MVIYEADVPGVGKRYEVEADDGSRLVVIVHHDGKREIFRRPNADADAEKLFDLSSTQAKDAANVLQGADFQPLDLDNADVPLGGAVIEWVTVPETSPLVGETFADAGIREHTGVTVAAVQRGDDTLASPGARTTLEAGDVLVVVGTREDQQALETLLRTGSLD</sequence>
<gene>
    <name evidence="2" type="ORF">GCM10009039_13040</name>
</gene>
<dbReference type="GO" id="GO:0006813">
    <property type="term" value="P:potassium ion transport"/>
    <property type="evidence" value="ECO:0007669"/>
    <property type="project" value="InterPro"/>
</dbReference>
<dbReference type="Pfam" id="PF02080">
    <property type="entry name" value="TrkA_C"/>
    <property type="match status" value="1"/>
</dbReference>
<dbReference type="GO" id="GO:0008324">
    <property type="term" value="F:monoatomic cation transmembrane transporter activity"/>
    <property type="evidence" value="ECO:0007669"/>
    <property type="project" value="InterPro"/>
</dbReference>
<dbReference type="PROSITE" id="PS51202">
    <property type="entry name" value="RCK_C"/>
    <property type="match status" value="1"/>
</dbReference>
<dbReference type="InterPro" id="IPR026278">
    <property type="entry name" value="KhtT"/>
</dbReference>
<feature type="domain" description="RCK C-terminal" evidence="1">
    <location>
        <begin position="75"/>
        <end position="159"/>
    </location>
</feature>
<reference evidence="2" key="2">
    <citation type="submission" date="2020-09" db="EMBL/GenBank/DDBJ databases">
        <authorList>
            <person name="Sun Q."/>
            <person name="Ohkuma M."/>
        </authorList>
    </citation>
    <scope>NUCLEOTIDE SEQUENCE</scope>
    <source>
        <strain evidence="2">JCM 19596</strain>
    </source>
</reference>
<dbReference type="EMBL" id="BMPG01000002">
    <property type="protein sequence ID" value="GGL56312.1"/>
    <property type="molecule type" value="Genomic_DNA"/>
</dbReference>
<reference evidence="2" key="1">
    <citation type="journal article" date="2014" name="Int. J. Syst. Evol. Microbiol.">
        <title>Complete genome sequence of Corynebacterium casei LMG S-19264T (=DSM 44701T), isolated from a smear-ripened cheese.</title>
        <authorList>
            <consortium name="US DOE Joint Genome Institute (JGI-PGF)"/>
            <person name="Walter F."/>
            <person name="Albersmeier A."/>
            <person name="Kalinowski J."/>
            <person name="Ruckert C."/>
        </authorList>
    </citation>
    <scope>NUCLEOTIDE SEQUENCE</scope>
    <source>
        <strain evidence="2">JCM 19596</strain>
    </source>
</reference>
<dbReference type="RefSeq" id="WP_188977158.1">
    <property type="nucleotide sequence ID" value="NZ_BMPG01000002.1"/>
</dbReference>
<evidence type="ECO:0000313" key="2">
    <source>
        <dbReference type="EMBL" id="GGL56312.1"/>
    </source>
</evidence>
<dbReference type="InterPro" id="IPR036721">
    <property type="entry name" value="RCK_C_sf"/>
</dbReference>
<protein>
    <submittedName>
        <fullName evidence="2">Potassium transporter TrkA</fullName>
    </submittedName>
</protein>
<dbReference type="Proteomes" id="UP000607197">
    <property type="component" value="Unassembled WGS sequence"/>
</dbReference>